<reference evidence="15" key="2">
    <citation type="submission" date="2021-03" db="UniProtKB">
        <authorList>
            <consortium name="EnsemblPlants"/>
        </authorList>
    </citation>
    <scope>IDENTIFICATION</scope>
</reference>
<evidence type="ECO:0000256" key="9">
    <source>
        <dbReference type="ARBA" id="ARBA00023125"/>
    </source>
</evidence>
<dbReference type="GO" id="GO:0016435">
    <property type="term" value="F:rRNA (guanine) methyltransferase activity"/>
    <property type="evidence" value="ECO:0007669"/>
    <property type="project" value="InterPro"/>
</dbReference>
<dbReference type="GO" id="GO:0006508">
    <property type="term" value="P:proteolysis"/>
    <property type="evidence" value="ECO:0007669"/>
    <property type="project" value="UniProtKB-KW"/>
</dbReference>
<dbReference type="Pfam" id="PF17919">
    <property type="entry name" value="RT_RNaseH_2"/>
    <property type="match status" value="1"/>
</dbReference>
<dbReference type="InterPro" id="IPR012337">
    <property type="entry name" value="RNaseH-like_sf"/>
</dbReference>
<keyword evidence="6" id="KW-0229">DNA integration</keyword>
<dbReference type="PANTHER" id="PTHR37984">
    <property type="entry name" value="PROTEIN CBG26694"/>
    <property type="match status" value="1"/>
</dbReference>
<dbReference type="FunFam" id="3.30.70.270:FF:000020">
    <property type="entry name" value="Transposon Tf2-6 polyprotein-like Protein"/>
    <property type="match status" value="1"/>
</dbReference>
<keyword evidence="7" id="KW-0695">RNA-directed DNA polymerase</keyword>
<dbReference type="InterPro" id="IPR029063">
    <property type="entry name" value="SAM-dependent_MTases_sf"/>
</dbReference>
<dbReference type="InterPro" id="IPR001584">
    <property type="entry name" value="Integrase_cat-core"/>
</dbReference>
<protein>
    <submittedName>
        <fullName evidence="15">Uncharacterized protein</fullName>
    </submittedName>
</protein>
<dbReference type="FunFam" id="3.30.420.10:FF:000219">
    <property type="entry name" value="Putative retroelement"/>
    <property type="match status" value="1"/>
</dbReference>
<dbReference type="Gene3D" id="3.30.420.10">
    <property type="entry name" value="Ribonuclease H-like superfamily/Ribonuclease H"/>
    <property type="match status" value="1"/>
</dbReference>
<dbReference type="GO" id="GO:0004190">
    <property type="term" value="F:aspartic-type endopeptidase activity"/>
    <property type="evidence" value="ECO:0007669"/>
    <property type="project" value="UniProtKB-KW"/>
</dbReference>
<dbReference type="Pfam" id="PF00078">
    <property type="entry name" value="RVT_1"/>
    <property type="match status" value="1"/>
</dbReference>
<evidence type="ECO:0000313" key="15">
    <source>
        <dbReference type="EnsemblPlants" id="cds.evm.model.05.1147"/>
    </source>
</evidence>
<dbReference type="GO" id="GO:0015074">
    <property type="term" value="P:DNA integration"/>
    <property type="evidence" value="ECO:0007669"/>
    <property type="project" value="UniProtKB-KW"/>
</dbReference>
<dbReference type="FunFam" id="1.10.340.70:FF:000001">
    <property type="entry name" value="Retrovirus-related Pol polyprotein from transposon gypsy-like Protein"/>
    <property type="match status" value="1"/>
</dbReference>
<dbReference type="Pfam" id="PF17921">
    <property type="entry name" value="Integrase_H2C2"/>
    <property type="match status" value="1"/>
</dbReference>
<evidence type="ECO:0000256" key="5">
    <source>
        <dbReference type="ARBA" id="ARBA00022842"/>
    </source>
</evidence>
<feature type="compositionally biased region" description="Basic residues" evidence="12">
    <location>
        <begin position="872"/>
        <end position="881"/>
    </location>
</feature>
<evidence type="ECO:0000256" key="4">
    <source>
        <dbReference type="ARBA" id="ARBA00022801"/>
    </source>
</evidence>
<evidence type="ECO:0000256" key="6">
    <source>
        <dbReference type="ARBA" id="ARBA00022908"/>
    </source>
</evidence>
<keyword evidence="8" id="KW-0548">Nucleotidyltransferase</keyword>
<name>A0A803PK76_CANSA</name>
<dbReference type="InterPro" id="IPR043502">
    <property type="entry name" value="DNA/RNA_pol_sf"/>
</dbReference>
<dbReference type="GO" id="GO:0003887">
    <property type="term" value="F:DNA-directed DNA polymerase activity"/>
    <property type="evidence" value="ECO:0007669"/>
    <property type="project" value="UniProtKB-KW"/>
</dbReference>
<keyword evidence="16" id="KW-1185">Reference proteome</keyword>
<feature type="region of interest" description="Disordered" evidence="12">
    <location>
        <begin position="844"/>
        <end position="918"/>
    </location>
</feature>
<dbReference type="AlphaFoldDB" id="A0A803PK76"/>
<keyword evidence="11" id="KW-0511">Multifunctional enzyme</keyword>
<evidence type="ECO:0000256" key="11">
    <source>
        <dbReference type="ARBA" id="ARBA00023268"/>
    </source>
</evidence>
<reference evidence="15" key="1">
    <citation type="submission" date="2018-11" db="EMBL/GenBank/DDBJ databases">
        <authorList>
            <person name="Grassa J C."/>
        </authorList>
    </citation>
    <scope>NUCLEOTIDE SEQUENCE [LARGE SCALE GENOMIC DNA]</scope>
</reference>
<keyword evidence="3" id="KW-0064">Aspartyl protease</keyword>
<dbReference type="GO" id="GO:0003677">
    <property type="term" value="F:DNA binding"/>
    <property type="evidence" value="ECO:0007669"/>
    <property type="project" value="UniProtKB-KW"/>
</dbReference>
<keyword evidence="8" id="KW-0239">DNA-directed DNA polymerase</keyword>
<dbReference type="CDD" id="cd01647">
    <property type="entry name" value="RT_LTR"/>
    <property type="match status" value="1"/>
</dbReference>
<dbReference type="InterPro" id="IPR000477">
    <property type="entry name" value="RT_dom"/>
</dbReference>
<dbReference type="Proteomes" id="UP000596661">
    <property type="component" value="Chromosome 5"/>
</dbReference>
<dbReference type="InterPro" id="IPR043128">
    <property type="entry name" value="Rev_trsase/Diguanyl_cyclase"/>
</dbReference>
<dbReference type="InterPro" id="IPR050951">
    <property type="entry name" value="Retrovirus_Pol_polyprotein"/>
</dbReference>
<dbReference type="PANTHER" id="PTHR37984:SF5">
    <property type="entry name" value="PROTEIN NYNRIN-LIKE"/>
    <property type="match status" value="1"/>
</dbReference>
<evidence type="ECO:0000256" key="1">
    <source>
        <dbReference type="ARBA" id="ARBA00022670"/>
    </source>
</evidence>
<keyword evidence="1" id="KW-0645">Protease</keyword>
<dbReference type="GO" id="GO:0003964">
    <property type="term" value="F:RNA-directed DNA polymerase activity"/>
    <property type="evidence" value="ECO:0007669"/>
    <property type="project" value="UniProtKB-KW"/>
</dbReference>
<keyword evidence="5" id="KW-0460">Magnesium</keyword>
<keyword evidence="8" id="KW-0808">Transferase</keyword>
<dbReference type="SUPFAM" id="SSF56672">
    <property type="entry name" value="DNA/RNA polymerases"/>
    <property type="match status" value="1"/>
</dbReference>
<dbReference type="Gene3D" id="3.30.70.270">
    <property type="match status" value="2"/>
</dbReference>
<evidence type="ECO:0000256" key="3">
    <source>
        <dbReference type="ARBA" id="ARBA00022750"/>
    </source>
</evidence>
<dbReference type="EMBL" id="UZAU01000499">
    <property type="status" value="NOT_ANNOTATED_CDS"/>
    <property type="molecule type" value="Genomic_DNA"/>
</dbReference>
<dbReference type="Gene3D" id="3.40.50.150">
    <property type="entry name" value="Vaccinia Virus protein VP39"/>
    <property type="match status" value="1"/>
</dbReference>
<evidence type="ECO:0000259" key="13">
    <source>
        <dbReference type="PROSITE" id="PS50878"/>
    </source>
</evidence>
<dbReference type="InterPro" id="IPR056924">
    <property type="entry name" value="SH3_Tf2-1"/>
</dbReference>
<dbReference type="GO" id="GO:0006310">
    <property type="term" value="P:DNA recombination"/>
    <property type="evidence" value="ECO:0007669"/>
    <property type="project" value="UniProtKB-KW"/>
</dbReference>
<sequence length="918" mass="104938">MNEIFKPYLRRFVLVFFDDILVYSPTMEAHLSHLQVVLETLAKYQFYANKKKCCFAQQQLEYLGHIISASGVSVDSNKVQAMLDWPLPTNLKNLRGFLGLTGYYRKFVKGYGSIARPLTEQLKKDRFCWNEDATAAFEALKQAMVTVPVLALPDFSKQFVIEADASGYALGAVLMQEGRPLAYFSQVLKPRAQLKSIYEKELMAIVLAILKWRPYLLGRRFLVRTDQQSLKFLLEQRLVSPEHQKWLVKLLGFDFEIQYRPGIANKAADALSRVLPAACAVLTTSSWLDWDVVQREVLADPLLAKICAELEQHKEVPGFSFDHGQLRYKGRIVLAATSSLLPQFLKEYHETPIGGHSGESRTYQRIRADVFWTGMKQQVVDFVRRCEVCQRNKSMAMSPAGLLQPLPLPAQVWDDITMDFIEGLPRSEGVDTILVVVDRLSKYSHFIALRHPFTAKTVAEAFIDNVVKLHGIPSSIVSDRDRVFLSHFWAELFKQQGTLLKHSTAYHPQTDGQTEVVNRCLETYLRCFASEKPRVWAKWLSWAEYWYNTSFHSSLGCTPFKVLYGRDPPPLVRYPLGGSAVLMVDQMLEDRDSFLDDLKMHLLRAQHRMKTTADSHRREVRFEVGDLVFVKLRPYRQKTLAVRRNEKLAARYYGPFRVLSRVGEVAYKLDLPPSRGAPSSIVGTSSGPEEVLICRHGTNGPGDEVDVLIRWKNLPLFEASWEKFETIRQQFPAFNLEDKVRDIGGGNVRTKVRFTYARRGHISNADKSSHEPTLRLKAFFGSLYRCLARGAKAVFQVYPENMNQLVLILSYARNAGLTGGLVIDFPHSAKKKKVYIVLSCGRPGKDGESCSEDDDSSGDEENQTVCVSDRHRPWKKQRIMKKGKDREWILKKKEQSRRRGNVVPADTKYTARKRKARF</sequence>
<dbReference type="InterPro" id="IPR022238">
    <property type="entry name" value="Bud23_C"/>
</dbReference>
<dbReference type="GO" id="GO:0046872">
    <property type="term" value="F:metal ion binding"/>
    <property type="evidence" value="ECO:0007669"/>
    <property type="project" value="UniProtKB-KW"/>
</dbReference>
<organism evidence="15 16">
    <name type="scientific">Cannabis sativa</name>
    <name type="common">Hemp</name>
    <name type="synonym">Marijuana</name>
    <dbReference type="NCBI Taxonomy" id="3483"/>
    <lineage>
        <taxon>Eukaryota</taxon>
        <taxon>Viridiplantae</taxon>
        <taxon>Streptophyta</taxon>
        <taxon>Embryophyta</taxon>
        <taxon>Tracheophyta</taxon>
        <taxon>Spermatophyta</taxon>
        <taxon>Magnoliopsida</taxon>
        <taxon>eudicotyledons</taxon>
        <taxon>Gunneridae</taxon>
        <taxon>Pentapetalae</taxon>
        <taxon>rosids</taxon>
        <taxon>fabids</taxon>
        <taxon>Rosales</taxon>
        <taxon>Cannabaceae</taxon>
        <taxon>Cannabis</taxon>
    </lineage>
</organism>
<dbReference type="SUPFAM" id="SSF54160">
    <property type="entry name" value="Chromo domain-like"/>
    <property type="match status" value="1"/>
</dbReference>
<evidence type="ECO:0000259" key="14">
    <source>
        <dbReference type="PROSITE" id="PS50994"/>
    </source>
</evidence>
<evidence type="ECO:0000313" key="16">
    <source>
        <dbReference type="Proteomes" id="UP000596661"/>
    </source>
</evidence>
<dbReference type="Gramene" id="evm.model.05.1147">
    <property type="protein sequence ID" value="cds.evm.model.05.1147"/>
    <property type="gene ID" value="evm.TU.05.1147"/>
</dbReference>
<dbReference type="InterPro" id="IPR041588">
    <property type="entry name" value="Integrase_H2C2"/>
</dbReference>
<feature type="domain" description="Integrase catalytic" evidence="14">
    <location>
        <begin position="403"/>
        <end position="567"/>
    </location>
</feature>
<dbReference type="GO" id="GO:0070476">
    <property type="term" value="P:rRNA (guanine-N7)-methylation"/>
    <property type="evidence" value="ECO:0007669"/>
    <property type="project" value="InterPro"/>
</dbReference>
<dbReference type="InterPro" id="IPR036397">
    <property type="entry name" value="RNaseH_sf"/>
</dbReference>
<evidence type="ECO:0000256" key="12">
    <source>
        <dbReference type="SAM" id="MobiDB-lite"/>
    </source>
</evidence>
<feature type="domain" description="Reverse transcriptase" evidence="13">
    <location>
        <begin position="1"/>
        <end position="67"/>
    </location>
</feature>
<dbReference type="Pfam" id="PF24626">
    <property type="entry name" value="SH3_Tf2-1"/>
    <property type="match status" value="1"/>
</dbReference>
<accession>A0A803PK76</accession>
<keyword evidence="4" id="KW-0378">Hydrolase</keyword>
<dbReference type="Pfam" id="PF12589">
    <property type="entry name" value="WBS_methylT"/>
    <property type="match status" value="1"/>
</dbReference>
<evidence type="ECO:0000256" key="2">
    <source>
        <dbReference type="ARBA" id="ARBA00022723"/>
    </source>
</evidence>
<feature type="compositionally biased region" description="Acidic residues" evidence="12">
    <location>
        <begin position="849"/>
        <end position="862"/>
    </location>
</feature>
<dbReference type="SUPFAM" id="SSF53098">
    <property type="entry name" value="Ribonuclease H-like"/>
    <property type="match status" value="1"/>
</dbReference>
<dbReference type="CDD" id="cd09274">
    <property type="entry name" value="RNase_HI_RT_Ty3"/>
    <property type="match status" value="1"/>
</dbReference>
<dbReference type="InterPro" id="IPR041577">
    <property type="entry name" value="RT_RNaseH_2"/>
</dbReference>
<evidence type="ECO:0000256" key="8">
    <source>
        <dbReference type="ARBA" id="ARBA00022932"/>
    </source>
</evidence>
<dbReference type="EnsemblPlants" id="evm.model.05.1147">
    <property type="protein sequence ID" value="cds.evm.model.05.1147"/>
    <property type="gene ID" value="evm.TU.05.1147"/>
</dbReference>
<keyword evidence="2" id="KW-0479">Metal-binding</keyword>
<evidence type="ECO:0000256" key="10">
    <source>
        <dbReference type="ARBA" id="ARBA00023172"/>
    </source>
</evidence>
<dbReference type="Gene3D" id="3.10.20.370">
    <property type="match status" value="1"/>
</dbReference>
<dbReference type="Gene3D" id="1.10.340.70">
    <property type="match status" value="1"/>
</dbReference>
<dbReference type="PROSITE" id="PS50878">
    <property type="entry name" value="RT_POL"/>
    <property type="match status" value="1"/>
</dbReference>
<keyword evidence="10" id="KW-0233">DNA recombination</keyword>
<keyword evidence="9" id="KW-0238">DNA-binding</keyword>
<dbReference type="PROSITE" id="PS50994">
    <property type="entry name" value="INTEGRASE"/>
    <property type="match status" value="1"/>
</dbReference>
<evidence type="ECO:0000256" key="7">
    <source>
        <dbReference type="ARBA" id="ARBA00022918"/>
    </source>
</evidence>
<dbReference type="OMA" id="CHIDANQ"/>
<dbReference type="InterPro" id="IPR016197">
    <property type="entry name" value="Chromo-like_dom_sf"/>
</dbReference>
<feature type="compositionally biased region" description="Basic and acidic residues" evidence="12">
    <location>
        <begin position="882"/>
        <end position="893"/>
    </location>
</feature>
<proteinExistence type="predicted"/>